<dbReference type="EC" id="3.1.-.-" evidence="2"/>
<comment type="function">
    <text evidence="2">CRISPR (clustered regularly interspaced short palindromic repeat) is an adaptive immune system that provides protection against mobile genetic elements (viruses, transposable elements and conjugative plasmids). CRISPR clusters contain spacers, sequences complementary to antecedent mobile elements, and target invading nucleic acids. CRISPR clusters are transcribed and processed into CRISPR RNA (crRNA).</text>
</comment>
<dbReference type="AlphaFoldDB" id="A0A1K1Q4H0"/>
<comment type="similarity">
    <text evidence="2">Belongs to the CRISPR-associated protein Cas5 family. Subtype I-C/Dvulg subfamily.</text>
</comment>
<accession>A0A1K1Q4H0</accession>
<dbReference type="NCBIfam" id="TIGR01876">
    <property type="entry name" value="cas_Cas5d"/>
    <property type="match status" value="1"/>
</dbReference>
<dbReference type="PIRSF" id="PIRSF029950">
    <property type="entry name" value="Cas_CT1134"/>
    <property type="match status" value="1"/>
</dbReference>
<dbReference type="EMBL" id="FPJA01000010">
    <property type="protein sequence ID" value="SFW54579.1"/>
    <property type="molecule type" value="Genomic_DNA"/>
</dbReference>
<organism evidence="3 4">
    <name type="scientific">Selenomonas ruminantium</name>
    <dbReference type="NCBI Taxonomy" id="971"/>
    <lineage>
        <taxon>Bacteria</taxon>
        <taxon>Bacillati</taxon>
        <taxon>Bacillota</taxon>
        <taxon>Negativicutes</taxon>
        <taxon>Selenomonadales</taxon>
        <taxon>Selenomonadaceae</taxon>
        <taxon>Selenomonas</taxon>
    </lineage>
</organism>
<dbReference type="InterPro" id="IPR010155">
    <property type="entry name" value="CRISPR-assoc_prot_Cas5d"/>
</dbReference>
<dbReference type="Pfam" id="PF09704">
    <property type="entry name" value="Cas_Cas5d"/>
    <property type="match status" value="1"/>
</dbReference>
<dbReference type="Gene3D" id="3.30.70.2660">
    <property type="match status" value="1"/>
</dbReference>
<name>A0A1K1Q4H0_SELRU</name>
<protein>
    <recommendedName>
        <fullName evidence="2">pre-crRNA processing endonuclease</fullName>
        <ecNumber evidence="2">3.1.-.-</ecNumber>
    </recommendedName>
</protein>
<evidence type="ECO:0000313" key="3">
    <source>
        <dbReference type="EMBL" id="SFW54579.1"/>
    </source>
</evidence>
<keyword evidence="2" id="KW-0255">Endonuclease</keyword>
<evidence type="ECO:0000313" key="4">
    <source>
        <dbReference type="Proteomes" id="UP000182958"/>
    </source>
</evidence>
<dbReference type="GO" id="GO:0051607">
    <property type="term" value="P:defense response to virus"/>
    <property type="evidence" value="ECO:0007669"/>
    <property type="project" value="UniProtKB-UniRule"/>
</dbReference>
<evidence type="ECO:0000256" key="1">
    <source>
        <dbReference type="ARBA" id="ARBA00023118"/>
    </source>
</evidence>
<proteinExistence type="inferred from homology"/>
<dbReference type="RefSeq" id="WP_072306668.1">
    <property type="nucleotide sequence ID" value="NZ_FPJA01000010.1"/>
</dbReference>
<dbReference type="GO" id="GO:0004519">
    <property type="term" value="F:endonuclease activity"/>
    <property type="evidence" value="ECO:0007669"/>
    <property type="project" value="UniProtKB-UniRule"/>
</dbReference>
<keyword evidence="4" id="KW-1185">Reference proteome</keyword>
<evidence type="ECO:0000256" key="2">
    <source>
        <dbReference type="PIRNR" id="PIRNR029950"/>
    </source>
</evidence>
<dbReference type="GO" id="GO:0016787">
    <property type="term" value="F:hydrolase activity"/>
    <property type="evidence" value="ECO:0007669"/>
    <property type="project" value="UniProtKB-KW"/>
</dbReference>
<dbReference type="CDD" id="cd09752">
    <property type="entry name" value="Cas5_I-C"/>
    <property type="match status" value="1"/>
</dbReference>
<keyword evidence="2" id="KW-0378">Hydrolase</keyword>
<reference evidence="4" key="1">
    <citation type="submission" date="2016-11" db="EMBL/GenBank/DDBJ databases">
        <authorList>
            <person name="Varghese N."/>
            <person name="Submissions S."/>
        </authorList>
    </citation>
    <scope>NUCLEOTIDE SEQUENCE [LARGE SCALE GENOMIC DNA]</scope>
    <source>
        <strain evidence="4">C3</strain>
    </source>
</reference>
<dbReference type="GO" id="GO:0043571">
    <property type="term" value="P:maintenance of CRISPR repeat elements"/>
    <property type="evidence" value="ECO:0007669"/>
    <property type="project" value="UniProtKB-UniRule"/>
</dbReference>
<dbReference type="InterPro" id="IPR021124">
    <property type="entry name" value="CRISPR-assoc_prot_Cas5"/>
</dbReference>
<dbReference type="Proteomes" id="UP000182958">
    <property type="component" value="Unassembled WGS sequence"/>
</dbReference>
<dbReference type="NCBIfam" id="TIGR02593">
    <property type="entry name" value="CRISPR_cas5"/>
    <property type="match status" value="1"/>
</dbReference>
<keyword evidence="1 2" id="KW-0051">Antiviral defense</keyword>
<keyword evidence="2" id="KW-0540">Nuclease</keyword>
<gene>
    <name evidence="3" type="ORF">SAMN02910323_2350</name>
</gene>
<dbReference type="GO" id="GO:0003723">
    <property type="term" value="F:RNA binding"/>
    <property type="evidence" value="ECO:0007669"/>
    <property type="project" value="UniProtKB-UniRule"/>
</dbReference>
<dbReference type="InterPro" id="IPR013422">
    <property type="entry name" value="CRISPR-assoc_prot_Cas5_N"/>
</dbReference>
<sequence>MSYGFRVDVRGDYALFSRPEMKVERVSYDCITPSAARGILEAVFWHPGMQYKIDRIYVLNPIKFDNIRRNEVKAKISAANVLKVANQGSGELYLATTENIQQRASMVLRDVHYVIDAHFVMTEKANATDNTAKFHEMFQRRLKKGQCYHMPYLGCREFPADVRPYEGKEINTAYPDEEKDLGFMLYDMDYSNPDDIRPMFFRAVLKKGVLDIAKPEVYA</sequence>
<keyword evidence="2" id="KW-0694">RNA-binding</keyword>